<reference evidence="2 3" key="1">
    <citation type="submission" date="2013-04" db="EMBL/GenBank/DDBJ databases">
        <title>The Genome Sequence of Parabacteroides goldsteinii DSM 19448.</title>
        <authorList>
            <consortium name="The Broad Institute Genomics Platform"/>
            <person name="Earl A."/>
            <person name="Ward D."/>
            <person name="Feldgarden M."/>
            <person name="Gevers D."/>
            <person name="Martens E."/>
            <person name="Sakamoto M."/>
            <person name="Benno Y."/>
            <person name="Song Y."/>
            <person name="Liu C."/>
            <person name="Lee J."/>
            <person name="Bolanos M."/>
            <person name="Vaisanen M.L."/>
            <person name="Finegold S.M."/>
            <person name="Walker B."/>
            <person name="Young S."/>
            <person name="Zeng Q."/>
            <person name="Gargeya S."/>
            <person name="Fitzgerald M."/>
            <person name="Haas B."/>
            <person name="Abouelleil A."/>
            <person name="Allen A.W."/>
            <person name="Alvarado L."/>
            <person name="Arachchi H.M."/>
            <person name="Berlin A.M."/>
            <person name="Chapman S.B."/>
            <person name="Gainer-Dewar J."/>
            <person name="Goldberg J."/>
            <person name="Griggs A."/>
            <person name="Gujja S."/>
            <person name="Hansen M."/>
            <person name="Howarth C."/>
            <person name="Imamovic A."/>
            <person name="Ireland A."/>
            <person name="Larimer J."/>
            <person name="McCowan C."/>
            <person name="Murphy C."/>
            <person name="Pearson M."/>
            <person name="Poon T.W."/>
            <person name="Priest M."/>
            <person name="Roberts A."/>
            <person name="Saif S."/>
            <person name="Shea T."/>
            <person name="Sisk P."/>
            <person name="Sykes S."/>
            <person name="Wortman J."/>
            <person name="Nusbaum C."/>
            <person name="Birren B."/>
        </authorList>
    </citation>
    <scope>NUCLEOTIDE SEQUENCE [LARGE SCALE GENOMIC DNA]</scope>
    <source>
        <strain evidence="2 3">DSM 19448</strain>
    </source>
</reference>
<dbReference type="EMBL" id="AQHV01000026">
    <property type="protein sequence ID" value="KKB47266.1"/>
    <property type="molecule type" value="Genomic_DNA"/>
</dbReference>
<dbReference type="Proteomes" id="UP000033047">
    <property type="component" value="Unassembled WGS sequence"/>
</dbReference>
<feature type="domain" description="Ketopantoate reductase N-terminal" evidence="1">
    <location>
        <begin position="3"/>
        <end position="144"/>
    </location>
</feature>
<accession>A0A0F5IP03</accession>
<evidence type="ECO:0000259" key="1">
    <source>
        <dbReference type="Pfam" id="PF02558"/>
    </source>
</evidence>
<sequence>MKILIYGAGVIGCTYGWQLAEAGHDVTLLVRKEQKQLIDEQGIHIICQDFRSGIKNTVDTVFRPHVVDGLDARNDFEYIIVATNKIQLPDVLPVLGVSAGKAHVMFFQNNWDCFDEIARFLKPEQYFFGFPFMVGGGREANEIHCVISGMKYSHTPIGEVDGEMTPRVRKMVQALDEAHLKPVLSRQILLWIITHYATAAGLTAGILSAGGAARFVNDSATIRTTICAIREGFSICLKRGYDAKEEKANKLYQLPLFLSVPIARKIYGNEALQLMFDGHVSHSPEEVRQMIEDIIAYGIKYDIATPHLAKLKEII</sequence>
<gene>
    <name evidence="2" type="ORF">HMPREF1535_04674</name>
</gene>
<dbReference type="InterPro" id="IPR036291">
    <property type="entry name" value="NAD(P)-bd_dom_sf"/>
</dbReference>
<dbReference type="HOGENOM" id="CLU_055593_1_0_10"/>
<comment type="caution">
    <text evidence="2">The sequence shown here is derived from an EMBL/GenBank/DDBJ whole genome shotgun (WGS) entry which is preliminary data.</text>
</comment>
<evidence type="ECO:0000313" key="3">
    <source>
        <dbReference type="Proteomes" id="UP000033047"/>
    </source>
</evidence>
<proteinExistence type="predicted"/>
<dbReference type="PATRIC" id="fig|927665.4.peg.4796"/>
<dbReference type="InterPro" id="IPR013332">
    <property type="entry name" value="KPR_N"/>
</dbReference>
<dbReference type="RefSeq" id="WP_046147719.1">
    <property type="nucleotide sequence ID" value="NZ_KQ033914.1"/>
</dbReference>
<dbReference type="STRING" id="927665.HMPREF1535_04674"/>
<name>A0A0F5IP03_9BACT</name>
<dbReference type="Gene3D" id="3.40.50.720">
    <property type="entry name" value="NAD(P)-binding Rossmann-like Domain"/>
    <property type="match status" value="1"/>
</dbReference>
<organism evidence="2 3">
    <name type="scientific">Parabacteroides goldsteinii DSM 19448 = WAL 12034</name>
    <dbReference type="NCBI Taxonomy" id="927665"/>
    <lineage>
        <taxon>Bacteria</taxon>
        <taxon>Pseudomonadati</taxon>
        <taxon>Bacteroidota</taxon>
        <taxon>Bacteroidia</taxon>
        <taxon>Bacteroidales</taxon>
        <taxon>Tannerellaceae</taxon>
        <taxon>Parabacteroides</taxon>
    </lineage>
</organism>
<dbReference type="AlphaFoldDB" id="A0A0F5IP03"/>
<evidence type="ECO:0000313" key="2">
    <source>
        <dbReference type="EMBL" id="KKB47266.1"/>
    </source>
</evidence>
<protein>
    <recommendedName>
        <fullName evidence="1">Ketopantoate reductase N-terminal domain-containing protein</fullName>
    </recommendedName>
</protein>
<dbReference type="SUPFAM" id="SSF51735">
    <property type="entry name" value="NAD(P)-binding Rossmann-fold domains"/>
    <property type="match status" value="1"/>
</dbReference>
<dbReference type="Pfam" id="PF02558">
    <property type="entry name" value="ApbA"/>
    <property type="match status" value="1"/>
</dbReference>